<proteinExistence type="predicted"/>
<dbReference type="STRING" id="7574.A0A1S3HCL1"/>
<dbReference type="Proteomes" id="UP000085678">
    <property type="component" value="Unplaced"/>
</dbReference>
<dbReference type="KEGG" id="lak:106154081"/>
<evidence type="ECO:0000313" key="1">
    <source>
        <dbReference type="Proteomes" id="UP000085678"/>
    </source>
</evidence>
<reference evidence="2" key="1">
    <citation type="submission" date="2025-08" db="UniProtKB">
        <authorList>
            <consortium name="RefSeq"/>
        </authorList>
    </citation>
    <scope>IDENTIFICATION</scope>
    <source>
        <tissue evidence="2">Gonads</tissue>
    </source>
</reference>
<evidence type="ECO:0000313" key="2">
    <source>
        <dbReference type="RefSeq" id="XP_013383772.1"/>
    </source>
</evidence>
<gene>
    <name evidence="2" type="primary">LOC106154081</name>
</gene>
<dbReference type="Gene3D" id="3.60.10.10">
    <property type="entry name" value="Endonuclease/exonuclease/phosphatase"/>
    <property type="match status" value="1"/>
</dbReference>
<dbReference type="OMA" id="MFQICEE"/>
<dbReference type="OrthoDB" id="6237065at2759"/>
<dbReference type="AlphaFoldDB" id="A0A1S3HCL1"/>
<accession>A0A1S3HCL1</accession>
<dbReference type="InterPro" id="IPR036691">
    <property type="entry name" value="Endo/exonu/phosph_ase_sf"/>
</dbReference>
<dbReference type="GeneID" id="106154081"/>
<dbReference type="GO" id="GO:0004519">
    <property type="term" value="F:endonuclease activity"/>
    <property type="evidence" value="ECO:0007669"/>
    <property type="project" value="UniProtKB-KW"/>
</dbReference>
<keyword evidence="2" id="KW-0540">Nuclease</keyword>
<keyword evidence="1" id="KW-1185">Reference proteome</keyword>
<dbReference type="InParanoid" id="A0A1S3HCL1"/>
<name>A0A1S3HCL1_LINAN</name>
<sequence>MFQICEELNTPLIPHVKKWTGHRGQWRYLMSHNSGQDEEYLGFIYDASQEIEVVRSSLVQTGNSAACPFMVHFKVKQHPLVSINVHNPCSTDQTRLHSEIMSTLPSILETLEQKSPGTKDVIILGNFNLGPGAKEFSLLKDNGYVHTVAEGCFTDISLENMAGAATCDNIWLSKQAQAGYTGHSKVVREGLTSVWIPNGWAWGGLATDHCPVWAEFYTDSSVGLEDVDLIER</sequence>
<keyword evidence="2" id="KW-0255">Endonuclease</keyword>
<dbReference type="SUPFAM" id="SSF56219">
    <property type="entry name" value="DNase I-like"/>
    <property type="match status" value="1"/>
</dbReference>
<keyword evidence="2" id="KW-0378">Hydrolase</keyword>
<organism evidence="1 2">
    <name type="scientific">Lingula anatina</name>
    <name type="common">Brachiopod</name>
    <name type="synonym">Lingula unguis</name>
    <dbReference type="NCBI Taxonomy" id="7574"/>
    <lineage>
        <taxon>Eukaryota</taxon>
        <taxon>Metazoa</taxon>
        <taxon>Spiralia</taxon>
        <taxon>Lophotrochozoa</taxon>
        <taxon>Brachiopoda</taxon>
        <taxon>Linguliformea</taxon>
        <taxon>Lingulata</taxon>
        <taxon>Lingulida</taxon>
        <taxon>Linguloidea</taxon>
        <taxon>Lingulidae</taxon>
        <taxon>Lingula</taxon>
    </lineage>
</organism>
<protein>
    <submittedName>
        <fullName evidence="2">Endonuclease/exonuclease/phosphatase family domain-containing protein 1</fullName>
    </submittedName>
</protein>
<dbReference type="RefSeq" id="XP_013383772.1">
    <property type="nucleotide sequence ID" value="XM_013528318.1"/>
</dbReference>